<evidence type="ECO:0000313" key="2">
    <source>
        <dbReference type="Proteomes" id="UP001163603"/>
    </source>
</evidence>
<name>A0ACC0Y6R1_9ROSI</name>
<protein>
    <submittedName>
        <fullName evidence="1">Uncharacterized protein</fullName>
    </submittedName>
</protein>
<proteinExistence type="predicted"/>
<keyword evidence="2" id="KW-1185">Reference proteome</keyword>
<sequence length="422" mass="47198">MDSLLATYASSDDDEEQPQQQQQQQSTSSFFSALPKPKSFSLFSSLPQPHKSPITKTPIQPKPTSNSNNSSIFSSLPQPKSQSSQPPEKSTKRVVRIIPAIKSHNFDEDDEDEEEEKQRKKRKESQILNQDSSVKSFLSSIPAPKSSATLGVLHANQGSGRRSIIETEAPAASSSGFDAKNESSADQNEVSYASYELGSDQNAIDYANQYPSVGNYAIHEVGSDQNTVDHYQNEQNYASREVGSDQNVGNYENYVGYESSIDPNMHSVDGSTYVNYTSYNGHGDYGQFESGAMVQETASFRVPRKRGKNEIPTEIVEVKQDELMKDRPREDQVKLTGKAFGPSYQNNSFLNLGQWHSTTLVRSVRAKDCQPVSTKGKPTKLHKRKHQISSLYFDMKQKEMELAERRARGFQTKAQTQGKYGW</sequence>
<dbReference type="Proteomes" id="UP001163603">
    <property type="component" value="Chromosome 8"/>
</dbReference>
<reference evidence="2" key="1">
    <citation type="journal article" date="2023" name="G3 (Bethesda)">
        <title>Genome assembly and association tests identify interacting loci associated with vigor, precocity, and sex in interspecific pistachio rootstocks.</title>
        <authorList>
            <person name="Palmer W."/>
            <person name="Jacygrad E."/>
            <person name="Sagayaradj S."/>
            <person name="Cavanaugh K."/>
            <person name="Han R."/>
            <person name="Bertier L."/>
            <person name="Beede B."/>
            <person name="Kafkas S."/>
            <person name="Golino D."/>
            <person name="Preece J."/>
            <person name="Michelmore R."/>
        </authorList>
    </citation>
    <scope>NUCLEOTIDE SEQUENCE [LARGE SCALE GENOMIC DNA]</scope>
</reference>
<comment type="caution">
    <text evidence="1">The sequence shown here is derived from an EMBL/GenBank/DDBJ whole genome shotgun (WGS) entry which is preliminary data.</text>
</comment>
<organism evidence="1 2">
    <name type="scientific">Pistacia integerrima</name>
    <dbReference type="NCBI Taxonomy" id="434235"/>
    <lineage>
        <taxon>Eukaryota</taxon>
        <taxon>Viridiplantae</taxon>
        <taxon>Streptophyta</taxon>
        <taxon>Embryophyta</taxon>
        <taxon>Tracheophyta</taxon>
        <taxon>Spermatophyta</taxon>
        <taxon>Magnoliopsida</taxon>
        <taxon>eudicotyledons</taxon>
        <taxon>Gunneridae</taxon>
        <taxon>Pentapetalae</taxon>
        <taxon>rosids</taxon>
        <taxon>malvids</taxon>
        <taxon>Sapindales</taxon>
        <taxon>Anacardiaceae</taxon>
        <taxon>Pistacia</taxon>
    </lineage>
</organism>
<evidence type="ECO:0000313" key="1">
    <source>
        <dbReference type="EMBL" id="KAJ0030131.1"/>
    </source>
</evidence>
<gene>
    <name evidence="1" type="ORF">Pint_13999</name>
</gene>
<accession>A0ACC0Y6R1</accession>
<dbReference type="EMBL" id="CM047743">
    <property type="protein sequence ID" value="KAJ0030131.1"/>
    <property type="molecule type" value="Genomic_DNA"/>
</dbReference>